<reference evidence="12 13" key="1">
    <citation type="submission" date="2018-07" db="EMBL/GenBank/DDBJ databases">
        <title>Motiliproteus coralliicola sp. nov., a bacterium isolated from Coral.</title>
        <authorList>
            <person name="Wang G."/>
        </authorList>
    </citation>
    <scope>NUCLEOTIDE SEQUENCE [LARGE SCALE GENOMIC DNA]</scope>
    <source>
        <strain evidence="12 13">C34</strain>
    </source>
</reference>
<dbReference type="PANTHER" id="PTHR13932">
    <property type="entry name" value="COPROPORPHYRINIGEN III OXIDASE"/>
    <property type="match status" value="1"/>
</dbReference>
<gene>
    <name evidence="12" type="ORF">DV711_15035</name>
</gene>
<name>A0A369WE00_9GAMM</name>
<dbReference type="SFLD" id="SFLDS00029">
    <property type="entry name" value="Radical_SAM"/>
    <property type="match status" value="1"/>
</dbReference>
<keyword evidence="4 10" id="KW-0349">Heme</keyword>
<dbReference type="SFLD" id="SFLDG01065">
    <property type="entry name" value="anaerobic_coproporphyrinogen-I"/>
    <property type="match status" value="1"/>
</dbReference>
<evidence type="ECO:0000256" key="9">
    <source>
        <dbReference type="ARBA" id="ARBA00023186"/>
    </source>
</evidence>
<comment type="caution">
    <text evidence="12">The sequence shown here is derived from an EMBL/GenBank/DDBJ whole genome shotgun (WGS) entry which is preliminary data.</text>
</comment>
<evidence type="ECO:0000256" key="5">
    <source>
        <dbReference type="ARBA" id="ARBA00022691"/>
    </source>
</evidence>
<dbReference type="SFLD" id="SFLDF00288">
    <property type="entry name" value="HemN-like__clustered_with_nucl"/>
    <property type="match status" value="1"/>
</dbReference>
<dbReference type="SFLD" id="SFLDF00562">
    <property type="entry name" value="HemN-like__clustered_with_heat"/>
    <property type="match status" value="1"/>
</dbReference>
<dbReference type="CDD" id="cd01335">
    <property type="entry name" value="Radical_SAM"/>
    <property type="match status" value="1"/>
</dbReference>
<dbReference type="Pfam" id="PF06969">
    <property type="entry name" value="HemN_C"/>
    <property type="match status" value="1"/>
</dbReference>
<dbReference type="GO" id="GO:0005737">
    <property type="term" value="C:cytoplasm"/>
    <property type="evidence" value="ECO:0007669"/>
    <property type="project" value="UniProtKB-SubCell"/>
</dbReference>
<feature type="domain" description="Radical SAM core" evidence="11">
    <location>
        <begin position="10"/>
        <end position="243"/>
    </location>
</feature>
<dbReference type="Gene3D" id="3.20.20.70">
    <property type="entry name" value="Aldolase class I"/>
    <property type="match status" value="1"/>
</dbReference>
<accession>A0A369WE00</accession>
<keyword evidence="10" id="KW-0963">Cytoplasm</keyword>
<evidence type="ECO:0000313" key="13">
    <source>
        <dbReference type="Proteomes" id="UP000253769"/>
    </source>
</evidence>
<comment type="cofactor">
    <cofactor evidence="1">
        <name>[4Fe-4S] cluster</name>
        <dbReference type="ChEBI" id="CHEBI:49883"/>
    </cofactor>
</comment>
<keyword evidence="5 10" id="KW-0949">S-adenosyl-L-methionine</keyword>
<sequence>MALISGASTGLQLPPLSLYIHVPWCVRKCPYCDFNSHAQRGEIPQADYLQALLDDLDAELNWVQGRTLQSIFIGGGTPSLMEATFYQQLLEQIEQRIPFADGIEITLEANPGTFEQARFAGYREAGINRLSLGIQSFDDGCLQALGRIHSGAEAEQAVAQAQAIGFERLNLDLMHGLPGQTPTMALADLERAIGLGTTHLSWYQLTIEPNTEFHSRPPRLPEDEALWAIQEQGQARLSEAGFEQYEISGYCKVGQQCRHNLNYWRFGDYLGIGAGAHAKLSDPLTERGGQIGRLVRRWKARQPKAYLAGLNRAEQRVIEADELALEFMMNALRLSDGVEAQLFEQRTGLPLATIEPQLTRARSLGLLEQDPALLRPTLQGRRFLNELLELFV</sequence>
<proteinExistence type="inferred from homology"/>
<dbReference type="InterPro" id="IPR007197">
    <property type="entry name" value="rSAM"/>
</dbReference>
<dbReference type="PROSITE" id="PS51918">
    <property type="entry name" value="RADICAL_SAM"/>
    <property type="match status" value="1"/>
</dbReference>
<dbReference type="InterPro" id="IPR034505">
    <property type="entry name" value="Coproporphyrinogen-III_oxidase"/>
</dbReference>
<dbReference type="Proteomes" id="UP000253769">
    <property type="component" value="Unassembled WGS sequence"/>
</dbReference>
<dbReference type="GO" id="GO:0051539">
    <property type="term" value="F:4 iron, 4 sulfur cluster binding"/>
    <property type="evidence" value="ECO:0007669"/>
    <property type="project" value="UniProtKB-UniRule"/>
</dbReference>
<organism evidence="12 13">
    <name type="scientific">Motiliproteus coralliicola</name>
    <dbReference type="NCBI Taxonomy" id="2283196"/>
    <lineage>
        <taxon>Bacteria</taxon>
        <taxon>Pseudomonadati</taxon>
        <taxon>Pseudomonadota</taxon>
        <taxon>Gammaproteobacteria</taxon>
        <taxon>Oceanospirillales</taxon>
        <taxon>Oceanospirillaceae</taxon>
        <taxon>Motiliproteus</taxon>
    </lineage>
</organism>
<protein>
    <recommendedName>
        <fullName evidence="3 10">Heme chaperone HemW</fullName>
    </recommendedName>
</protein>
<keyword evidence="9 10" id="KW-0143">Chaperone</keyword>
<dbReference type="InterPro" id="IPR010723">
    <property type="entry name" value="HemN_C"/>
</dbReference>
<keyword evidence="8 10" id="KW-0411">Iron-sulfur</keyword>
<dbReference type="GO" id="GO:0004109">
    <property type="term" value="F:coproporphyrinogen oxidase activity"/>
    <property type="evidence" value="ECO:0007669"/>
    <property type="project" value="InterPro"/>
</dbReference>
<dbReference type="InterPro" id="IPR058240">
    <property type="entry name" value="rSAM_sf"/>
</dbReference>
<dbReference type="OrthoDB" id="9808022at2"/>
<keyword evidence="13" id="KW-1185">Reference proteome</keyword>
<dbReference type="SMART" id="SM00729">
    <property type="entry name" value="Elp3"/>
    <property type="match status" value="1"/>
</dbReference>
<dbReference type="RefSeq" id="WP_114696541.1">
    <property type="nucleotide sequence ID" value="NZ_QQOH01000004.1"/>
</dbReference>
<comment type="subcellular location">
    <subcellularLocation>
        <location evidence="10">Cytoplasm</location>
    </subcellularLocation>
</comment>
<keyword evidence="6 10" id="KW-0479">Metal-binding</keyword>
<dbReference type="SFLD" id="SFLDG01082">
    <property type="entry name" value="B12-binding_domain_containing"/>
    <property type="match status" value="1"/>
</dbReference>
<dbReference type="AlphaFoldDB" id="A0A369WE00"/>
<comment type="similarity">
    <text evidence="2">Belongs to the anaerobic coproporphyrinogen-III oxidase family. HemW subfamily.</text>
</comment>
<evidence type="ECO:0000256" key="7">
    <source>
        <dbReference type="ARBA" id="ARBA00023004"/>
    </source>
</evidence>
<dbReference type="Pfam" id="PF04055">
    <property type="entry name" value="Radical_SAM"/>
    <property type="match status" value="1"/>
</dbReference>
<evidence type="ECO:0000256" key="2">
    <source>
        <dbReference type="ARBA" id="ARBA00006100"/>
    </source>
</evidence>
<evidence type="ECO:0000313" key="12">
    <source>
        <dbReference type="EMBL" id="RDE18924.1"/>
    </source>
</evidence>
<dbReference type="SUPFAM" id="SSF102114">
    <property type="entry name" value="Radical SAM enzymes"/>
    <property type="match status" value="1"/>
</dbReference>
<evidence type="ECO:0000256" key="4">
    <source>
        <dbReference type="ARBA" id="ARBA00022617"/>
    </source>
</evidence>
<evidence type="ECO:0000256" key="6">
    <source>
        <dbReference type="ARBA" id="ARBA00022723"/>
    </source>
</evidence>
<evidence type="ECO:0000259" key="11">
    <source>
        <dbReference type="PROSITE" id="PS51918"/>
    </source>
</evidence>
<dbReference type="EMBL" id="QQOH01000004">
    <property type="protein sequence ID" value="RDE18924.1"/>
    <property type="molecule type" value="Genomic_DNA"/>
</dbReference>
<evidence type="ECO:0000256" key="8">
    <source>
        <dbReference type="ARBA" id="ARBA00023014"/>
    </source>
</evidence>
<evidence type="ECO:0000256" key="3">
    <source>
        <dbReference type="ARBA" id="ARBA00017228"/>
    </source>
</evidence>
<dbReference type="PANTHER" id="PTHR13932:SF5">
    <property type="entry name" value="RADICAL S-ADENOSYL METHIONINE DOMAIN-CONTAINING PROTEIN 1, MITOCHONDRIAL"/>
    <property type="match status" value="1"/>
</dbReference>
<dbReference type="GO" id="GO:0006779">
    <property type="term" value="P:porphyrin-containing compound biosynthetic process"/>
    <property type="evidence" value="ECO:0007669"/>
    <property type="project" value="InterPro"/>
</dbReference>
<dbReference type="InterPro" id="IPR006638">
    <property type="entry name" value="Elp3/MiaA/NifB-like_rSAM"/>
</dbReference>
<dbReference type="GO" id="GO:0046872">
    <property type="term" value="F:metal ion binding"/>
    <property type="evidence" value="ECO:0007669"/>
    <property type="project" value="UniProtKB-UniRule"/>
</dbReference>
<evidence type="ECO:0000256" key="10">
    <source>
        <dbReference type="RuleBase" id="RU364116"/>
    </source>
</evidence>
<evidence type="ECO:0000256" key="1">
    <source>
        <dbReference type="ARBA" id="ARBA00001966"/>
    </source>
</evidence>
<keyword evidence="7 10" id="KW-0408">Iron</keyword>
<dbReference type="NCBIfam" id="TIGR00539">
    <property type="entry name" value="hemN_rel"/>
    <property type="match status" value="1"/>
</dbReference>
<comment type="function">
    <text evidence="10">Probably acts as a heme chaperone, transferring heme to an unknown acceptor. Binds one molecule of heme per monomer, possibly covalently. Binds 1 [4Fe-4S] cluster. The cluster is coordinated with 3 cysteines and an exchangeable S-adenosyl-L-methionine.</text>
</comment>
<dbReference type="InterPro" id="IPR013785">
    <property type="entry name" value="Aldolase_TIM"/>
</dbReference>
<keyword evidence="10" id="KW-0004">4Fe-4S</keyword>
<dbReference type="InterPro" id="IPR004559">
    <property type="entry name" value="HemW-like"/>
</dbReference>